<dbReference type="RefSeq" id="WP_068989008.1">
    <property type="nucleotide sequence ID" value="NZ_BMJN01000044.1"/>
</dbReference>
<dbReference type="Gene3D" id="3.20.20.70">
    <property type="entry name" value="Aldolase class I"/>
    <property type="match status" value="1"/>
</dbReference>
<keyword evidence="3" id="KW-1185">Reference proteome</keyword>
<reference evidence="2" key="1">
    <citation type="journal article" date="2014" name="Int. J. Syst. Evol. Microbiol.">
        <title>Complete genome sequence of Corynebacterium casei LMG S-19264T (=DSM 44701T), isolated from a smear-ripened cheese.</title>
        <authorList>
            <consortium name="US DOE Joint Genome Institute (JGI-PGF)"/>
            <person name="Walter F."/>
            <person name="Albersmeier A."/>
            <person name="Kalinowski J."/>
            <person name="Ruckert C."/>
        </authorList>
    </citation>
    <scope>NUCLEOTIDE SEQUENCE</scope>
    <source>
        <strain evidence="2">CGMCC 1.15533</strain>
    </source>
</reference>
<comment type="caution">
    <text evidence="2">The sequence shown here is derived from an EMBL/GenBank/DDBJ whole genome shotgun (WGS) entry which is preliminary data.</text>
</comment>
<sequence length="113" mass="13048">MKFSTSLFCHPWSLAIKNGMEYNSPLYCPAQKTELEIDMYGDVYPCPFLHDETHFMGNLITDDFELVWNSSVDRLNEAAGSDDSKCKDYKLFKDCGGGCYAMVFVLKREYDKR</sequence>
<dbReference type="AlphaFoldDB" id="A0A917A9N5"/>
<feature type="domain" description="4Fe4S-binding SPASM" evidence="1">
    <location>
        <begin position="28"/>
        <end position="95"/>
    </location>
</feature>
<evidence type="ECO:0000259" key="1">
    <source>
        <dbReference type="Pfam" id="PF13186"/>
    </source>
</evidence>
<dbReference type="Pfam" id="PF13186">
    <property type="entry name" value="SPASM"/>
    <property type="match status" value="1"/>
</dbReference>
<reference evidence="2" key="2">
    <citation type="submission" date="2020-09" db="EMBL/GenBank/DDBJ databases">
        <authorList>
            <person name="Sun Q."/>
            <person name="Zhou Y."/>
        </authorList>
    </citation>
    <scope>NUCLEOTIDE SEQUENCE</scope>
    <source>
        <strain evidence="2">CGMCC 1.15533</strain>
    </source>
</reference>
<accession>A0A917A9N5</accession>
<evidence type="ECO:0000313" key="3">
    <source>
        <dbReference type="Proteomes" id="UP000660801"/>
    </source>
</evidence>
<dbReference type="Proteomes" id="UP000660801">
    <property type="component" value="Unassembled WGS sequence"/>
</dbReference>
<dbReference type="InterPro" id="IPR058240">
    <property type="entry name" value="rSAM_sf"/>
</dbReference>
<dbReference type="InterPro" id="IPR023885">
    <property type="entry name" value="4Fe4S-binding_SPASM_dom"/>
</dbReference>
<evidence type="ECO:0000313" key="2">
    <source>
        <dbReference type="EMBL" id="GGE37071.1"/>
    </source>
</evidence>
<dbReference type="InterPro" id="IPR013785">
    <property type="entry name" value="Aldolase_TIM"/>
</dbReference>
<gene>
    <name evidence="2" type="ORF">GCM10011510_18030</name>
</gene>
<dbReference type="NCBIfam" id="TIGR04085">
    <property type="entry name" value="rSAM_more_4Fe4S"/>
    <property type="match status" value="1"/>
</dbReference>
<proteinExistence type="predicted"/>
<dbReference type="SUPFAM" id="SSF102114">
    <property type="entry name" value="Radical SAM enzymes"/>
    <property type="match status" value="1"/>
</dbReference>
<organism evidence="2 3">
    <name type="scientific">Streptococcus himalayensis</name>
    <dbReference type="NCBI Taxonomy" id="1888195"/>
    <lineage>
        <taxon>Bacteria</taxon>
        <taxon>Bacillati</taxon>
        <taxon>Bacillota</taxon>
        <taxon>Bacilli</taxon>
        <taxon>Lactobacillales</taxon>
        <taxon>Streptococcaceae</taxon>
        <taxon>Streptococcus</taxon>
    </lineage>
</organism>
<name>A0A917A9N5_9STRE</name>
<dbReference type="EMBL" id="BMJN01000044">
    <property type="protein sequence ID" value="GGE37071.1"/>
    <property type="molecule type" value="Genomic_DNA"/>
</dbReference>
<protein>
    <recommendedName>
        <fullName evidence="1">4Fe4S-binding SPASM domain-containing protein</fullName>
    </recommendedName>
</protein>